<evidence type="ECO:0000313" key="4">
    <source>
        <dbReference type="Proteomes" id="UP000807504"/>
    </source>
</evidence>
<dbReference type="SUPFAM" id="SSF46785">
    <property type="entry name" value="Winged helix' DNA-binding domain"/>
    <property type="match status" value="1"/>
</dbReference>
<feature type="region of interest" description="Disordered" evidence="1">
    <location>
        <begin position="609"/>
        <end position="647"/>
    </location>
</feature>
<dbReference type="InterPro" id="IPR036390">
    <property type="entry name" value="WH_DNA-bd_sf"/>
</dbReference>
<dbReference type="InterPro" id="IPR031176">
    <property type="entry name" value="ELL/occludin"/>
</dbReference>
<sequence>MDNIGELDLVNHSEYKKSAIFMRISDDVLSLLEKYALNQNGSSSKLTIKFDDSNGVIKMPNGEIFSFSITGSTAGYDSTYCVQETENRKLEAVALVQRQKIIIKPGVNSFEKTRSRLTHQRKVNLCREIEMPNSFIRSKKVTVKCSSTFPGAPNSIIINGNENKRKRIIHMLALKPYKRSELLDRLMKEGISEFEKSQVCAILYFVGTLNGEIFHLDTKLWKEVEDDWKFYSAKDAAIVKKRKQEACQTDVSLVPINSYSKKSSFLDEIVANSAPIPKQKKTRVTEKKPGLCLAQYEVMNSTSKNCSSPASESKESNYQVISFPSFNKKHKKKRERKRGKMDKSSLSNSDEKSSTVINKTNHVLEDFSTKCSLVDEMIANSGPIQRKQKKTRVKEENPDLRLVQYGMMNSTPKNCPSPASESKESNHQVTSPPSSYKKHKKNRERKRKKNKKLLFSLNNSSLASKPSQSTSTSLPSQSAFASSFSHSAFASSSQSPSAPSSTQSPSAPSSSQSPAAPSFSQSSAAFSFSQFPSAYPPSHSTSAPSFSQSASASSSLQSASVSSSYSASVPSFSQSASASSSLQSASVSSSYSTSVPSFSQSPSAPSSFQFPSAPSSSHSPAAPSFSQSSAAPSFSQSSFVPPPSQSPSASPPSYSTLLLHFHNPLLFLHLQILLHHILYCVVCIKF</sequence>
<feature type="compositionally biased region" description="Basic residues" evidence="1">
    <location>
        <begin position="327"/>
        <end position="340"/>
    </location>
</feature>
<feature type="region of interest" description="Disordered" evidence="1">
    <location>
        <begin position="491"/>
        <end position="519"/>
    </location>
</feature>
<dbReference type="GO" id="GO:0032968">
    <property type="term" value="P:positive regulation of transcription elongation by RNA polymerase II"/>
    <property type="evidence" value="ECO:0007669"/>
    <property type="project" value="TreeGrafter"/>
</dbReference>
<dbReference type="InterPro" id="IPR019464">
    <property type="entry name" value="ELL_N"/>
</dbReference>
<gene>
    <name evidence="3" type="ORF">HNY73_006226</name>
</gene>
<dbReference type="AlphaFoldDB" id="A0A8T0FPF3"/>
<comment type="caution">
    <text evidence="3">The sequence shown here is derived from an EMBL/GenBank/DDBJ whole genome shotgun (WGS) entry which is preliminary data.</text>
</comment>
<dbReference type="EMBL" id="JABXBU010000011">
    <property type="protein sequence ID" value="KAF8791340.1"/>
    <property type="molecule type" value="Genomic_DNA"/>
</dbReference>
<keyword evidence="3" id="KW-0251">Elongation factor</keyword>
<feature type="region of interest" description="Disordered" evidence="1">
    <location>
        <begin position="319"/>
        <end position="354"/>
    </location>
</feature>
<organism evidence="3 4">
    <name type="scientific">Argiope bruennichi</name>
    <name type="common">Wasp spider</name>
    <name type="synonym">Aranea bruennichi</name>
    <dbReference type="NCBI Taxonomy" id="94029"/>
    <lineage>
        <taxon>Eukaryota</taxon>
        <taxon>Metazoa</taxon>
        <taxon>Ecdysozoa</taxon>
        <taxon>Arthropoda</taxon>
        <taxon>Chelicerata</taxon>
        <taxon>Arachnida</taxon>
        <taxon>Araneae</taxon>
        <taxon>Araneomorphae</taxon>
        <taxon>Entelegynae</taxon>
        <taxon>Araneoidea</taxon>
        <taxon>Araneidae</taxon>
        <taxon>Argiope</taxon>
    </lineage>
</organism>
<feature type="domain" description="RNA polymerase II elongation factor ELL N-terminal" evidence="2">
    <location>
        <begin position="14"/>
        <end position="244"/>
    </location>
</feature>
<reference evidence="3" key="1">
    <citation type="journal article" date="2020" name="bioRxiv">
        <title>Chromosome-level reference genome of the European wasp spider Argiope bruennichi: a resource for studies on range expansion and evolutionary adaptation.</title>
        <authorList>
            <person name="Sheffer M.M."/>
            <person name="Hoppe A."/>
            <person name="Krehenwinkel H."/>
            <person name="Uhl G."/>
            <person name="Kuss A.W."/>
            <person name="Jensen L."/>
            <person name="Jensen C."/>
            <person name="Gillespie R.G."/>
            <person name="Hoff K.J."/>
            <person name="Prost S."/>
        </authorList>
    </citation>
    <scope>NUCLEOTIDE SEQUENCE</scope>
</reference>
<dbReference type="Pfam" id="PF10390">
    <property type="entry name" value="ELL"/>
    <property type="match status" value="1"/>
</dbReference>
<evidence type="ECO:0000259" key="2">
    <source>
        <dbReference type="Pfam" id="PF10390"/>
    </source>
</evidence>
<feature type="compositionally biased region" description="Polar residues" evidence="1">
    <location>
        <begin position="407"/>
        <end position="420"/>
    </location>
</feature>
<dbReference type="GO" id="GO:0006368">
    <property type="term" value="P:transcription elongation by RNA polymerase II"/>
    <property type="evidence" value="ECO:0007669"/>
    <property type="project" value="InterPro"/>
</dbReference>
<dbReference type="Gene3D" id="1.10.10.2670">
    <property type="entry name" value="E3 ubiquitin-protein ligase"/>
    <property type="match status" value="1"/>
</dbReference>
<dbReference type="PANTHER" id="PTHR23288">
    <property type="entry name" value="OCCLUDIN AND RNA POLYMERASE II ELONGATION FACTOR ELL"/>
    <property type="match status" value="1"/>
</dbReference>
<proteinExistence type="predicted"/>
<dbReference type="GO" id="GO:0000987">
    <property type="term" value="F:cis-regulatory region sequence-specific DNA binding"/>
    <property type="evidence" value="ECO:0007669"/>
    <property type="project" value="TreeGrafter"/>
</dbReference>
<dbReference type="GO" id="GO:0042795">
    <property type="term" value="P:snRNA transcription by RNA polymerase II"/>
    <property type="evidence" value="ECO:0007669"/>
    <property type="project" value="TreeGrafter"/>
</dbReference>
<reference evidence="3" key="2">
    <citation type="submission" date="2020-06" db="EMBL/GenBank/DDBJ databases">
        <authorList>
            <person name="Sheffer M."/>
        </authorList>
    </citation>
    <scope>NUCLEOTIDE SEQUENCE</scope>
</reference>
<keyword evidence="4" id="KW-1185">Reference proteome</keyword>
<feature type="compositionally biased region" description="Low complexity" evidence="1">
    <location>
        <begin position="609"/>
        <end position="639"/>
    </location>
</feature>
<feature type="compositionally biased region" description="Low complexity" evidence="1">
    <location>
        <begin position="453"/>
        <end position="477"/>
    </location>
</feature>
<protein>
    <submittedName>
        <fullName evidence="3">RNA polymerase II elongation factor ELL2 like protein</fullName>
    </submittedName>
</protein>
<feature type="compositionally biased region" description="Basic residues" evidence="1">
    <location>
        <begin position="436"/>
        <end position="452"/>
    </location>
</feature>
<keyword evidence="3" id="KW-0648">Protein biosynthesis</keyword>
<accession>A0A8T0FPF3</accession>
<dbReference type="GO" id="GO:0008023">
    <property type="term" value="C:transcription elongation factor complex"/>
    <property type="evidence" value="ECO:0007669"/>
    <property type="project" value="InterPro"/>
</dbReference>
<name>A0A8T0FPF3_ARGBR</name>
<dbReference type="PANTHER" id="PTHR23288:SF17">
    <property type="entry name" value="RNA POLYMERASE II ELONGATION FACTOR ELL"/>
    <property type="match status" value="1"/>
</dbReference>
<dbReference type="InterPro" id="IPR042065">
    <property type="entry name" value="E3_ELL-like"/>
</dbReference>
<evidence type="ECO:0000256" key="1">
    <source>
        <dbReference type="SAM" id="MobiDB-lite"/>
    </source>
</evidence>
<evidence type="ECO:0000313" key="3">
    <source>
        <dbReference type="EMBL" id="KAF8791340.1"/>
    </source>
</evidence>
<feature type="region of interest" description="Disordered" evidence="1">
    <location>
        <begin position="405"/>
        <end position="477"/>
    </location>
</feature>
<dbReference type="Proteomes" id="UP000807504">
    <property type="component" value="Unassembled WGS sequence"/>
</dbReference>
<dbReference type="GO" id="GO:0003746">
    <property type="term" value="F:translation elongation factor activity"/>
    <property type="evidence" value="ECO:0007669"/>
    <property type="project" value="UniProtKB-KW"/>
</dbReference>